<protein>
    <submittedName>
        <fullName evidence="1">Uncharacterized protein</fullName>
    </submittedName>
</protein>
<proteinExistence type="predicted"/>
<evidence type="ECO:0000313" key="1">
    <source>
        <dbReference type="EMBL" id="JAE38980.1"/>
    </source>
</evidence>
<name>A0A0A9HPA5_ARUDO</name>
<sequence length="10" mass="1101">MLAQEKPAVD</sequence>
<reference evidence="1" key="1">
    <citation type="submission" date="2014-09" db="EMBL/GenBank/DDBJ databases">
        <authorList>
            <person name="Magalhaes I.L.F."/>
            <person name="Oliveira U."/>
            <person name="Santos F.R."/>
            <person name="Vidigal T.H.D.A."/>
            <person name="Brescovit A.D."/>
            <person name="Santos A.J."/>
        </authorList>
    </citation>
    <scope>NUCLEOTIDE SEQUENCE</scope>
    <source>
        <tissue evidence="1">Shoot tissue taken approximately 20 cm above the soil surface</tissue>
    </source>
</reference>
<organism evidence="1">
    <name type="scientific">Arundo donax</name>
    <name type="common">Giant reed</name>
    <name type="synonym">Donax arundinaceus</name>
    <dbReference type="NCBI Taxonomy" id="35708"/>
    <lineage>
        <taxon>Eukaryota</taxon>
        <taxon>Viridiplantae</taxon>
        <taxon>Streptophyta</taxon>
        <taxon>Embryophyta</taxon>
        <taxon>Tracheophyta</taxon>
        <taxon>Spermatophyta</taxon>
        <taxon>Magnoliopsida</taxon>
        <taxon>Liliopsida</taxon>
        <taxon>Poales</taxon>
        <taxon>Poaceae</taxon>
        <taxon>PACMAD clade</taxon>
        <taxon>Arundinoideae</taxon>
        <taxon>Arundineae</taxon>
        <taxon>Arundo</taxon>
    </lineage>
</organism>
<dbReference type="EMBL" id="GBRH01158916">
    <property type="protein sequence ID" value="JAE38980.1"/>
    <property type="molecule type" value="Transcribed_RNA"/>
</dbReference>
<accession>A0A0A9HPA5</accession>
<reference evidence="1" key="2">
    <citation type="journal article" date="2015" name="Data Brief">
        <title>Shoot transcriptome of the giant reed, Arundo donax.</title>
        <authorList>
            <person name="Barrero R.A."/>
            <person name="Guerrero F.D."/>
            <person name="Moolhuijzen P."/>
            <person name="Goolsby J.A."/>
            <person name="Tidwell J."/>
            <person name="Bellgard S.E."/>
            <person name="Bellgard M.I."/>
        </authorList>
    </citation>
    <scope>NUCLEOTIDE SEQUENCE</scope>
    <source>
        <tissue evidence="1">Shoot tissue taken approximately 20 cm above the soil surface</tissue>
    </source>
</reference>